<feature type="non-terminal residue" evidence="1">
    <location>
        <position position="1"/>
    </location>
</feature>
<feature type="non-terminal residue" evidence="1">
    <location>
        <position position="29"/>
    </location>
</feature>
<proteinExistence type="predicted"/>
<dbReference type="EMBL" id="CADCSY010000005">
    <property type="protein sequence ID" value="CAA9210570.1"/>
    <property type="molecule type" value="Genomic_DNA"/>
</dbReference>
<accession>A0A6J4GZT1</accession>
<reference evidence="1" key="1">
    <citation type="submission" date="2020-02" db="EMBL/GenBank/DDBJ databases">
        <authorList>
            <person name="Meier V. D."/>
        </authorList>
    </citation>
    <scope>NUCLEOTIDE SEQUENCE</scope>
    <source>
        <strain evidence="1">AVDCRST_MAG20</strain>
    </source>
</reference>
<dbReference type="AlphaFoldDB" id="A0A6J4GZT1"/>
<evidence type="ECO:0000313" key="1">
    <source>
        <dbReference type="EMBL" id="CAA9210570.1"/>
    </source>
</evidence>
<organism evidence="1">
    <name type="scientific">uncultured Acidimicrobiales bacterium</name>
    <dbReference type="NCBI Taxonomy" id="310071"/>
    <lineage>
        <taxon>Bacteria</taxon>
        <taxon>Bacillati</taxon>
        <taxon>Actinomycetota</taxon>
        <taxon>Acidimicrobiia</taxon>
        <taxon>Acidimicrobiales</taxon>
        <taxon>environmental samples</taxon>
    </lineage>
</organism>
<gene>
    <name evidence="1" type="ORF">AVDCRST_MAG20-199</name>
</gene>
<name>A0A6J4GZT1_9ACTN</name>
<protein>
    <submittedName>
        <fullName evidence="1">Uncharacterized protein</fullName>
    </submittedName>
</protein>
<sequence length="29" mass="2807">PAPPGRARRAGGGACRGGRTVLGVHALPV</sequence>